<dbReference type="PANTHER" id="PTHR11467">
    <property type="entry name" value="HISTONE H1"/>
    <property type="match status" value="1"/>
</dbReference>
<dbReference type="InterPro" id="IPR036388">
    <property type="entry name" value="WH-like_DNA-bd_sf"/>
</dbReference>
<evidence type="ECO:0000256" key="2">
    <source>
        <dbReference type="ARBA" id="ARBA00022737"/>
    </source>
</evidence>
<dbReference type="Gramene" id="TRITD5Bv1G124520.3">
    <property type="protein sequence ID" value="TRITD5Bv1G124520.3"/>
    <property type="gene ID" value="TRITD5Bv1G124520"/>
</dbReference>
<gene>
    <name evidence="7" type="ORF">TRITD_5Bv1G124520</name>
</gene>
<dbReference type="GO" id="GO:0006334">
    <property type="term" value="P:nucleosome assembly"/>
    <property type="evidence" value="ECO:0007669"/>
    <property type="project" value="InterPro"/>
</dbReference>
<proteinExistence type="predicted"/>
<dbReference type="PANTHER" id="PTHR11467:SF97">
    <property type="entry name" value="H15 DOMAIN-CONTAINING PROTEIN"/>
    <property type="match status" value="1"/>
</dbReference>
<evidence type="ECO:0000313" key="7">
    <source>
        <dbReference type="EMBL" id="VAI32293.1"/>
    </source>
</evidence>
<dbReference type="Pfam" id="PF00538">
    <property type="entry name" value="Linker_histone"/>
    <property type="match status" value="1"/>
</dbReference>
<dbReference type="AlphaFoldDB" id="A0A9R1ALI9"/>
<evidence type="ECO:0000256" key="5">
    <source>
        <dbReference type="SAM" id="MobiDB-lite"/>
    </source>
</evidence>
<dbReference type="Gene3D" id="1.10.10.10">
    <property type="entry name" value="Winged helix-like DNA-binding domain superfamily/Winged helix DNA-binding domain"/>
    <property type="match status" value="1"/>
</dbReference>
<dbReference type="GO" id="GO:0003690">
    <property type="term" value="F:double-stranded DNA binding"/>
    <property type="evidence" value="ECO:0007669"/>
    <property type="project" value="TreeGrafter"/>
</dbReference>
<comment type="subcellular location">
    <subcellularLocation>
        <location evidence="1">Nucleus</location>
    </subcellularLocation>
</comment>
<dbReference type="PRINTS" id="PR00930">
    <property type="entry name" value="HIGHMOBLTYIY"/>
</dbReference>
<dbReference type="SMART" id="SM00526">
    <property type="entry name" value="H15"/>
    <property type="match status" value="1"/>
</dbReference>
<dbReference type="Proteomes" id="UP000324705">
    <property type="component" value="Chromosome 5B"/>
</dbReference>
<evidence type="ECO:0000256" key="4">
    <source>
        <dbReference type="ARBA" id="ARBA00023242"/>
    </source>
</evidence>
<feature type="compositionally biased region" description="Basic and acidic residues" evidence="5">
    <location>
        <begin position="62"/>
        <end position="75"/>
    </location>
</feature>
<dbReference type="InterPro" id="IPR005818">
    <property type="entry name" value="Histone_H1/H5_H15"/>
</dbReference>
<evidence type="ECO:0000256" key="1">
    <source>
        <dbReference type="ARBA" id="ARBA00004123"/>
    </source>
</evidence>
<keyword evidence="8" id="KW-1185">Reference proteome</keyword>
<feature type="compositionally biased region" description="Low complexity" evidence="5">
    <location>
        <begin position="104"/>
        <end position="116"/>
    </location>
</feature>
<dbReference type="SUPFAM" id="SSF46785">
    <property type="entry name" value="Winged helix' DNA-binding domain"/>
    <property type="match status" value="1"/>
</dbReference>
<dbReference type="PROSITE" id="PS51504">
    <property type="entry name" value="H15"/>
    <property type="match status" value="1"/>
</dbReference>
<evidence type="ECO:0000313" key="8">
    <source>
        <dbReference type="Proteomes" id="UP000324705"/>
    </source>
</evidence>
<dbReference type="PROSITE" id="PS00354">
    <property type="entry name" value="HMGI_Y"/>
    <property type="match status" value="1"/>
</dbReference>
<protein>
    <recommendedName>
        <fullName evidence="6">H15 domain-containing protein</fullName>
    </recommendedName>
</protein>
<dbReference type="GO" id="GO:0030261">
    <property type="term" value="P:chromosome condensation"/>
    <property type="evidence" value="ECO:0007669"/>
    <property type="project" value="TreeGrafter"/>
</dbReference>
<dbReference type="SMART" id="SM00384">
    <property type="entry name" value="AT_hook"/>
    <property type="match status" value="3"/>
</dbReference>
<dbReference type="GO" id="GO:0006355">
    <property type="term" value="P:regulation of DNA-templated transcription"/>
    <property type="evidence" value="ECO:0007669"/>
    <property type="project" value="InterPro"/>
</dbReference>
<dbReference type="GO" id="GO:0005730">
    <property type="term" value="C:nucleolus"/>
    <property type="evidence" value="ECO:0007669"/>
    <property type="project" value="TreeGrafter"/>
</dbReference>
<dbReference type="GO" id="GO:0045910">
    <property type="term" value="P:negative regulation of DNA recombination"/>
    <property type="evidence" value="ECO:0007669"/>
    <property type="project" value="TreeGrafter"/>
</dbReference>
<reference evidence="7 8" key="1">
    <citation type="submission" date="2017-09" db="EMBL/GenBank/DDBJ databases">
        <authorList>
            <consortium name="International Durum Wheat Genome Sequencing Consortium (IDWGSC)"/>
            <person name="Milanesi L."/>
        </authorList>
    </citation>
    <scope>NUCLEOTIDE SEQUENCE [LARGE SCALE GENOMIC DNA]</scope>
    <source>
        <strain evidence="8">cv. Svevo</strain>
    </source>
</reference>
<evidence type="ECO:0000256" key="3">
    <source>
        <dbReference type="ARBA" id="ARBA00023125"/>
    </source>
</evidence>
<feature type="compositionally biased region" description="Basic residues" evidence="5">
    <location>
        <begin position="117"/>
        <end position="128"/>
    </location>
</feature>
<organism evidence="7 8">
    <name type="scientific">Triticum turgidum subsp. durum</name>
    <name type="common">Durum wheat</name>
    <name type="synonym">Triticum durum</name>
    <dbReference type="NCBI Taxonomy" id="4567"/>
    <lineage>
        <taxon>Eukaryota</taxon>
        <taxon>Viridiplantae</taxon>
        <taxon>Streptophyta</taxon>
        <taxon>Embryophyta</taxon>
        <taxon>Tracheophyta</taxon>
        <taxon>Spermatophyta</taxon>
        <taxon>Magnoliopsida</taxon>
        <taxon>Liliopsida</taxon>
        <taxon>Poales</taxon>
        <taxon>Poaceae</taxon>
        <taxon>BOP clade</taxon>
        <taxon>Pooideae</taxon>
        <taxon>Triticodae</taxon>
        <taxon>Triticeae</taxon>
        <taxon>Triticinae</taxon>
        <taxon>Triticum</taxon>
    </lineage>
</organism>
<keyword evidence="2" id="KW-0677">Repeat</keyword>
<dbReference type="Pfam" id="PF02178">
    <property type="entry name" value="AT_hook"/>
    <property type="match status" value="3"/>
</dbReference>
<sequence length="128" mass="12957">MANGGSPKSGDIPPYPEMILAAIEALGDKNGSSKSAISSYIEEKAAPKDPNTPKRGRGRPPKAKDSMADAVKEAVAKATTGMPRGRGRPPGPSSAKKAKVTTEAASPAPASGSAPAKRGRGRPRKVAA</sequence>
<keyword evidence="4" id="KW-0539">Nucleus</keyword>
<name>A0A9R1ALI9_TRITD</name>
<dbReference type="InterPro" id="IPR000637">
    <property type="entry name" value="HMGI/Y_DNA-bd_CS"/>
</dbReference>
<evidence type="ECO:0000259" key="6">
    <source>
        <dbReference type="PROSITE" id="PS51504"/>
    </source>
</evidence>
<dbReference type="GO" id="GO:0000786">
    <property type="term" value="C:nucleosome"/>
    <property type="evidence" value="ECO:0007669"/>
    <property type="project" value="InterPro"/>
</dbReference>
<keyword evidence="3" id="KW-0238">DNA-binding</keyword>
<dbReference type="InterPro" id="IPR036390">
    <property type="entry name" value="WH_DNA-bd_sf"/>
</dbReference>
<dbReference type="InterPro" id="IPR017956">
    <property type="entry name" value="AT_hook_DNA-bd_motif"/>
</dbReference>
<feature type="domain" description="H15" evidence="6">
    <location>
        <begin position="11"/>
        <end position="98"/>
    </location>
</feature>
<dbReference type="EMBL" id="LT934120">
    <property type="protein sequence ID" value="VAI32293.1"/>
    <property type="molecule type" value="Genomic_DNA"/>
</dbReference>
<feature type="region of interest" description="Disordered" evidence="5">
    <location>
        <begin position="29"/>
        <end position="128"/>
    </location>
</feature>
<dbReference type="GO" id="GO:0031492">
    <property type="term" value="F:nucleosomal DNA binding"/>
    <property type="evidence" value="ECO:0007669"/>
    <property type="project" value="TreeGrafter"/>
</dbReference>
<dbReference type="InterPro" id="IPR000116">
    <property type="entry name" value="HMGA"/>
</dbReference>
<accession>A0A9R1ALI9</accession>
<dbReference type="PRINTS" id="PR00929">
    <property type="entry name" value="ATHOOK"/>
</dbReference>